<evidence type="ECO:0000256" key="3">
    <source>
        <dbReference type="ARBA" id="ARBA00022475"/>
    </source>
</evidence>
<comment type="subcellular location">
    <subcellularLocation>
        <location evidence="1">Cell membrane</location>
        <topology evidence="1">Multi-pass membrane protein</topology>
    </subcellularLocation>
</comment>
<gene>
    <name evidence="8" type="ORF">MCOL2_14041</name>
</gene>
<proteinExistence type="predicted"/>
<keyword evidence="6 7" id="KW-0472">Membrane</keyword>
<accession>W7DWC5</accession>
<dbReference type="InterPro" id="IPR036259">
    <property type="entry name" value="MFS_trans_sf"/>
</dbReference>
<dbReference type="Pfam" id="PF07690">
    <property type="entry name" value="MFS_1"/>
    <property type="match status" value="1"/>
</dbReference>
<dbReference type="PANTHER" id="PTHR23517">
    <property type="entry name" value="RESISTANCE PROTEIN MDTM, PUTATIVE-RELATED-RELATED"/>
    <property type="match status" value="1"/>
</dbReference>
<dbReference type="InterPro" id="IPR050171">
    <property type="entry name" value="MFS_Transporters"/>
</dbReference>
<dbReference type="PANTHER" id="PTHR23517:SF3">
    <property type="entry name" value="INTEGRAL MEMBRANE TRANSPORT PROTEIN"/>
    <property type="match status" value="1"/>
</dbReference>
<dbReference type="AlphaFoldDB" id="W7DWC5"/>
<evidence type="ECO:0000256" key="7">
    <source>
        <dbReference type="SAM" id="Phobius"/>
    </source>
</evidence>
<name>W7DWC5_9LIST</name>
<dbReference type="EMBL" id="AODM01000047">
    <property type="protein sequence ID" value="EUJ52391.1"/>
    <property type="molecule type" value="Genomic_DNA"/>
</dbReference>
<organism evidence="8 9">
    <name type="scientific">Listeria fleischmannii FSL S10-1203</name>
    <dbReference type="NCBI Taxonomy" id="1265822"/>
    <lineage>
        <taxon>Bacteria</taxon>
        <taxon>Bacillati</taxon>
        <taxon>Bacillota</taxon>
        <taxon>Bacilli</taxon>
        <taxon>Bacillales</taxon>
        <taxon>Listeriaceae</taxon>
        <taxon>Listeria</taxon>
    </lineage>
</organism>
<dbReference type="InterPro" id="IPR011701">
    <property type="entry name" value="MFS"/>
</dbReference>
<dbReference type="Proteomes" id="UP000019241">
    <property type="component" value="Unassembled WGS sequence"/>
</dbReference>
<dbReference type="GO" id="GO:0005886">
    <property type="term" value="C:plasma membrane"/>
    <property type="evidence" value="ECO:0007669"/>
    <property type="project" value="UniProtKB-SubCell"/>
</dbReference>
<sequence>MAFYQPASQAMIADVVKPEHRSHVYSVFYMMINIAVVIGPIIGAVVFHDFTVETLLAITFFDIVLLFLLQKFGHETAPLALNPELRKEQANQKSRDCIT</sequence>
<dbReference type="GO" id="GO:0022857">
    <property type="term" value="F:transmembrane transporter activity"/>
    <property type="evidence" value="ECO:0007669"/>
    <property type="project" value="InterPro"/>
</dbReference>
<evidence type="ECO:0000313" key="9">
    <source>
        <dbReference type="Proteomes" id="UP000019241"/>
    </source>
</evidence>
<feature type="transmembrane region" description="Helical" evidence="7">
    <location>
        <begin position="27"/>
        <end position="46"/>
    </location>
</feature>
<comment type="caution">
    <text evidence="8">The sequence shown here is derived from an EMBL/GenBank/DDBJ whole genome shotgun (WGS) entry which is preliminary data.</text>
</comment>
<keyword evidence="5 7" id="KW-1133">Transmembrane helix</keyword>
<dbReference type="PATRIC" id="fig|1265822.4.peg.2855"/>
<evidence type="ECO:0000256" key="6">
    <source>
        <dbReference type="ARBA" id="ARBA00023136"/>
    </source>
</evidence>
<evidence type="ECO:0000256" key="1">
    <source>
        <dbReference type="ARBA" id="ARBA00004651"/>
    </source>
</evidence>
<feature type="transmembrane region" description="Helical" evidence="7">
    <location>
        <begin position="52"/>
        <end position="69"/>
    </location>
</feature>
<evidence type="ECO:0000313" key="8">
    <source>
        <dbReference type="EMBL" id="EUJ52391.1"/>
    </source>
</evidence>
<keyword evidence="4 7" id="KW-0812">Transmembrane</keyword>
<protein>
    <submittedName>
        <fullName evidence="8">Major facilitator family transporter</fullName>
    </submittedName>
</protein>
<reference evidence="8 9" key="1">
    <citation type="submission" date="2012-12" db="EMBL/GenBank/DDBJ databases">
        <title>Novel taxa of Listeriaceae from agricultural environments in the United States.</title>
        <authorList>
            <person name="den Bakker H.C."/>
            <person name="Allred A."/>
            <person name="Warchocki S."/>
            <person name="Wright E.M."/>
            <person name="Burrell A."/>
            <person name="Nightingale K.K."/>
            <person name="Kephart D."/>
            <person name="Wiedmann M."/>
        </authorList>
    </citation>
    <scope>NUCLEOTIDE SEQUENCE [LARGE SCALE GENOMIC DNA]</scope>
    <source>
        <strain evidence="8 9">FSL S10-1203</strain>
    </source>
</reference>
<evidence type="ECO:0000256" key="2">
    <source>
        <dbReference type="ARBA" id="ARBA00022448"/>
    </source>
</evidence>
<dbReference type="Gene3D" id="1.20.1250.20">
    <property type="entry name" value="MFS general substrate transporter like domains"/>
    <property type="match status" value="1"/>
</dbReference>
<dbReference type="SUPFAM" id="SSF103473">
    <property type="entry name" value="MFS general substrate transporter"/>
    <property type="match status" value="1"/>
</dbReference>
<evidence type="ECO:0000256" key="5">
    <source>
        <dbReference type="ARBA" id="ARBA00022989"/>
    </source>
</evidence>
<evidence type="ECO:0000256" key="4">
    <source>
        <dbReference type="ARBA" id="ARBA00022692"/>
    </source>
</evidence>
<keyword evidence="2" id="KW-0813">Transport</keyword>
<keyword evidence="3" id="KW-1003">Cell membrane</keyword>